<dbReference type="Proteomes" id="UP000830326">
    <property type="component" value="Chromosome"/>
</dbReference>
<dbReference type="NCBIfam" id="TIGR00912">
    <property type="entry name" value="2A0309"/>
    <property type="match status" value="1"/>
</dbReference>
<protein>
    <submittedName>
        <fullName evidence="9">Spore germination protein</fullName>
    </submittedName>
</protein>
<feature type="transmembrane region" description="Helical" evidence="8">
    <location>
        <begin position="52"/>
        <end position="71"/>
    </location>
</feature>
<keyword evidence="5 8" id="KW-0812">Transmembrane</keyword>
<feature type="transmembrane region" description="Helical" evidence="8">
    <location>
        <begin position="229"/>
        <end position="249"/>
    </location>
</feature>
<evidence type="ECO:0000256" key="8">
    <source>
        <dbReference type="SAM" id="Phobius"/>
    </source>
</evidence>
<dbReference type="EMBL" id="CP095075">
    <property type="protein sequence ID" value="UOR10469.1"/>
    <property type="molecule type" value="Genomic_DNA"/>
</dbReference>
<proteinExistence type="inferred from homology"/>
<keyword evidence="6 8" id="KW-1133">Transmembrane helix</keyword>
<sequence length="372" mass="42675">MNKLTTPKEGLSIPENFLVTPTYVFFLIHAMQVGVGILGFESYIAKYAGFDAWISILIGGLFIHILLWMTYHILQDSKGDIVSVHKNIFGKYIGGFLSLIFSIYFLLLTLTVLRTFIEVIQVWIFPELQVWLFSFATILLVYYFVASGFRVVTGMCLISVILGLPILLLKFYPILEGDVTSLYPVVEHSIPELLAATKQSILSFLGIELLLIFYPFIKNPHASKKWAHFGVFFTVLIYLITAITSFIYFSEGQLQYVIWGTITLWKIVEFPFVERFEYVGVAMWFYVVLPNIALALWGASRIPKRVFKIKQRYVLWLFCAILFVASGLLKTRHTIDTLNSFTSQVGLYVLLYIPVLFCLSKIITKVRNRNEV</sequence>
<keyword evidence="7 8" id="KW-0472">Membrane</keyword>
<evidence type="ECO:0000256" key="6">
    <source>
        <dbReference type="ARBA" id="ARBA00022989"/>
    </source>
</evidence>
<evidence type="ECO:0000313" key="10">
    <source>
        <dbReference type="Proteomes" id="UP000830326"/>
    </source>
</evidence>
<evidence type="ECO:0000256" key="2">
    <source>
        <dbReference type="ARBA" id="ARBA00007998"/>
    </source>
</evidence>
<feature type="transmembrane region" description="Helical" evidence="8">
    <location>
        <begin position="92"/>
        <end position="116"/>
    </location>
</feature>
<dbReference type="Pfam" id="PF03845">
    <property type="entry name" value="Spore_permease"/>
    <property type="match status" value="1"/>
</dbReference>
<dbReference type="PANTHER" id="PTHR34975:SF2">
    <property type="entry name" value="SPORE GERMINATION PROTEIN A2"/>
    <property type="match status" value="1"/>
</dbReference>
<accession>A0ABY4H6Y1</accession>
<feature type="transmembrane region" description="Helical" evidence="8">
    <location>
        <begin position="128"/>
        <end position="145"/>
    </location>
</feature>
<comment type="similarity">
    <text evidence="2">Belongs to the amino acid-polyamine-organocation (APC) superfamily. Spore germination protein (SGP) (TC 2.A.3.9) family.</text>
</comment>
<dbReference type="InterPro" id="IPR004761">
    <property type="entry name" value="Spore_GerAB"/>
</dbReference>
<feature type="transmembrane region" description="Helical" evidence="8">
    <location>
        <begin position="152"/>
        <end position="175"/>
    </location>
</feature>
<keyword evidence="4" id="KW-0309">Germination</keyword>
<evidence type="ECO:0000256" key="4">
    <source>
        <dbReference type="ARBA" id="ARBA00022544"/>
    </source>
</evidence>
<evidence type="ECO:0000256" key="1">
    <source>
        <dbReference type="ARBA" id="ARBA00004141"/>
    </source>
</evidence>
<feature type="transmembrane region" description="Helical" evidence="8">
    <location>
        <begin position="21"/>
        <end position="40"/>
    </location>
</feature>
<organism evidence="9 10">
    <name type="scientific">Halobacillus amylolyticus</name>
    <dbReference type="NCBI Taxonomy" id="2932259"/>
    <lineage>
        <taxon>Bacteria</taxon>
        <taxon>Bacillati</taxon>
        <taxon>Bacillota</taxon>
        <taxon>Bacilli</taxon>
        <taxon>Bacillales</taxon>
        <taxon>Bacillaceae</taxon>
        <taxon>Halobacillus</taxon>
    </lineage>
</organism>
<evidence type="ECO:0000256" key="7">
    <source>
        <dbReference type="ARBA" id="ARBA00023136"/>
    </source>
</evidence>
<dbReference type="PANTHER" id="PTHR34975">
    <property type="entry name" value="SPORE GERMINATION PROTEIN A2"/>
    <property type="match status" value="1"/>
</dbReference>
<feature type="transmembrane region" description="Helical" evidence="8">
    <location>
        <begin position="195"/>
        <end position="217"/>
    </location>
</feature>
<reference evidence="9" key="1">
    <citation type="submission" date="2022-04" db="EMBL/GenBank/DDBJ databases">
        <title>Halobacillus sp. isolated from saltern.</title>
        <authorList>
            <person name="Won M."/>
            <person name="Lee C.-M."/>
            <person name="Woen H.-Y."/>
            <person name="Kwon S.-W."/>
        </authorList>
    </citation>
    <scope>NUCLEOTIDE SEQUENCE</scope>
    <source>
        <strain evidence="9">SSHM10-5</strain>
    </source>
</reference>
<evidence type="ECO:0000313" key="9">
    <source>
        <dbReference type="EMBL" id="UOR10469.1"/>
    </source>
</evidence>
<keyword evidence="3" id="KW-0813">Transport</keyword>
<feature type="transmembrane region" description="Helical" evidence="8">
    <location>
        <begin position="341"/>
        <end position="359"/>
    </location>
</feature>
<name>A0ABY4H6Y1_9BACI</name>
<dbReference type="Gene3D" id="1.20.1740.10">
    <property type="entry name" value="Amino acid/polyamine transporter I"/>
    <property type="match status" value="1"/>
</dbReference>
<keyword evidence="10" id="KW-1185">Reference proteome</keyword>
<gene>
    <name evidence="9" type="ORF">MUO15_12335</name>
</gene>
<comment type="subcellular location">
    <subcellularLocation>
        <location evidence="1">Membrane</location>
        <topology evidence="1">Multi-pass membrane protein</topology>
    </subcellularLocation>
</comment>
<evidence type="ECO:0000256" key="5">
    <source>
        <dbReference type="ARBA" id="ARBA00022692"/>
    </source>
</evidence>
<evidence type="ECO:0000256" key="3">
    <source>
        <dbReference type="ARBA" id="ARBA00022448"/>
    </source>
</evidence>
<dbReference type="RefSeq" id="WP_245029573.1">
    <property type="nucleotide sequence ID" value="NZ_CP095075.1"/>
</dbReference>
<feature type="transmembrane region" description="Helical" evidence="8">
    <location>
        <begin position="312"/>
        <end position="329"/>
    </location>
</feature>
<feature type="transmembrane region" description="Helical" evidence="8">
    <location>
        <begin position="278"/>
        <end position="300"/>
    </location>
</feature>